<feature type="compositionally biased region" description="Basic and acidic residues" evidence="1">
    <location>
        <begin position="84"/>
        <end position="93"/>
    </location>
</feature>
<organism evidence="2 3">
    <name type="scientific">Triparma columacea</name>
    <dbReference type="NCBI Taxonomy" id="722753"/>
    <lineage>
        <taxon>Eukaryota</taxon>
        <taxon>Sar</taxon>
        <taxon>Stramenopiles</taxon>
        <taxon>Ochrophyta</taxon>
        <taxon>Bolidophyceae</taxon>
        <taxon>Parmales</taxon>
        <taxon>Triparmaceae</taxon>
        <taxon>Triparma</taxon>
    </lineage>
</organism>
<gene>
    <name evidence="2" type="ORF">TrCOL_g3522</name>
</gene>
<feature type="compositionally biased region" description="Acidic residues" evidence="1">
    <location>
        <begin position="46"/>
        <end position="58"/>
    </location>
</feature>
<reference evidence="3" key="1">
    <citation type="journal article" date="2023" name="Commun. Biol.">
        <title>Genome analysis of Parmales, the sister group of diatoms, reveals the evolutionary specialization of diatoms from phago-mixotrophs to photoautotrophs.</title>
        <authorList>
            <person name="Ban H."/>
            <person name="Sato S."/>
            <person name="Yoshikawa S."/>
            <person name="Yamada K."/>
            <person name="Nakamura Y."/>
            <person name="Ichinomiya M."/>
            <person name="Sato N."/>
            <person name="Blanc-Mathieu R."/>
            <person name="Endo H."/>
            <person name="Kuwata A."/>
            <person name="Ogata H."/>
        </authorList>
    </citation>
    <scope>NUCLEOTIDE SEQUENCE [LARGE SCALE GENOMIC DNA]</scope>
</reference>
<name>A0A9W7L1T6_9STRA</name>
<feature type="compositionally biased region" description="Basic and acidic residues" evidence="1">
    <location>
        <begin position="31"/>
        <end position="45"/>
    </location>
</feature>
<sequence>MDKFPNSADSITIALTGHSSDNDDNSPPLSTKKEVSKAVKRKAAEVDSDEEFEFGEEEAGNRGGGKRRVLEESDEEEEEEMKVEEEKRVEKGKSKIQLMKEKKDVEKEEEGNKLFSIFTSKKVSSSTTMSTSSSALPSNVASSSPALSIPHAGFANGAMQPCWCDNKGCDGNVKRWPCNGTCCKGTGTLHSCKEMKWTKKSGKVQAYKSCKTKRAGNAVTNARWNPINSPIYAPLNNKQRHAAERKKRQAAQNVEETLRLASSSSIPIYTISQLKDHVRTFLNSPTFVALSLCVTFGYFYTAFAHRQEEERKTWAITTKSRTPPLQMVDSSSSSAKPTFIDLDLDHFNHVNLQCLDVFGCGSDNLEGFRHSAVGKVEAACHIAAWDKPWRAWQKVGGDNTGGSKDKGRRVVRFAYSTAPLGADFKWNVDREAKCAQKWEDL</sequence>
<keyword evidence="3" id="KW-1185">Reference proteome</keyword>
<feature type="compositionally biased region" description="Acidic residues" evidence="1">
    <location>
        <begin position="72"/>
        <end position="83"/>
    </location>
</feature>
<proteinExistence type="predicted"/>
<accession>A0A9W7L1T6</accession>
<evidence type="ECO:0000313" key="3">
    <source>
        <dbReference type="Proteomes" id="UP001165065"/>
    </source>
</evidence>
<dbReference type="OrthoDB" id="10428181at2759"/>
<feature type="region of interest" description="Disordered" evidence="1">
    <location>
        <begin position="1"/>
        <end position="93"/>
    </location>
</feature>
<protein>
    <submittedName>
        <fullName evidence="2">Uncharacterized protein</fullName>
    </submittedName>
</protein>
<dbReference type="AlphaFoldDB" id="A0A9W7L1T6"/>
<dbReference type="Proteomes" id="UP001165065">
    <property type="component" value="Unassembled WGS sequence"/>
</dbReference>
<evidence type="ECO:0000313" key="2">
    <source>
        <dbReference type="EMBL" id="GMI23180.1"/>
    </source>
</evidence>
<comment type="caution">
    <text evidence="2">The sequence shown here is derived from an EMBL/GenBank/DDBJ whole genome shotgun (WGS) entry which is preliminary data.</text>
</comment>
<dbReference type="EMBL" id="BRYA01000564">
    <property type="protein sequence ID" value="GMI23180.1"/>
    <property type="molecule type" value="Genomic_DNA"/>
</dbReference>
<evidence type="ECO:0000256" key="1">
    <source>
        <dbReference type="SAM" id="MobiDB-lite"/>
    </source>
</evidence>